<reference evidence="3" key="1">
    <citation type="journal article" date="2019" name="Int. J. Syst. Evol. Microbiol.">
        <title>The Global Catalogue of Microorganisms (GCM) 10K type strain sequencing project: providing services to taxonomists for standard genome sequencing and annotation.</title>
        <authorList>
            <consortium name="The Broad Institute Genomics Platform"/>
            <consortium name="The Broad Institute Genome Sequencing Center for Infectious Disease"/>
            <person name="Wu L."/>
            <person name="Ma J."/>
        </authorList>
    </citation>
    <scope>NUCLEOTIDE SEQUENCE [LARGE SCALE GENOMIC DNA]</scope>
    <source>
        <strain evidence="3">TISTR 1827</strain>
    </source>
</reference>
<dbReference type="RefSeq" id="WP_379278365.1">
    <property type="nucleotide sequence ID" value="NZ_JBHUGT010000045.1"/>
</dbReference>
<comment type="caution">
    <text evidence="2">The sequence shown here is derived from an EMBL/GenBank/DDBJ whole genome shotgun (WGS) entry which is preliminary data.</text>
</comment>
<feature type="compositionally biased region" description="Basic and acidic residues" evidence="1">
    <location>
        <begin position="10"/>
        <end position="39"/>
    </location>
</feature>
<name>A0ABW5R5G3_9BACL</name>
<proteinExistence type="predicted"/>
<evidence type="ECO:0000313" key="2">
    <source>
        <dbReference type="EMBL" id="MFD2663053.1"/>
    </source>
</evidence>
<gene>
    <name evidence="2" type="ORF">ACFSW5_22605</name>
</gene>
<keyword evidence="3" id="KW-1185">Reference proteome</keyword>
<accession>A0ABW5R5G3</accession>
<dbReference type="EMBL" id="JBHUMY010000038">
    <property type="protein sequence ID" value="MFD2663053.1"/>
    <property type="molecule type" value="Genomic_DNA"/>
</dbReference>
<dbReference type="NCBIfam" id="TIGR01558">
    <property type="entry name" value="sm_term_P27"/>
    <property type="match status" value="1"/>
</dbReference>
<sequence length="155" mass="17540">MARPTKSAKLLHERSQTKDEIEERINQEEKLKGQSDKIKPPSYLNSHQKKLFKYIVQQLDASGILGNLDVYILSTCVIAIDRLQEIERRINEDADKIGDKGLMAAKDKYTKDLFRCTNELSLSPASRAKLGNINLQAKQKEEDPLLKALQGSDNS</sequence>
<evidence type="ECO:0000256" key="1">
    <source>
        <dbReference type="SAM" id="MobiDB-lite"/>
    </source>
</evidence>
<organism evidence="2 3">
    <name type="scientific">Paenibacillus thailandensis</name>
    <dbReference type="NCBI Taxonomy" id="393250"/>
    <lineage>
        <taxon>Bacteria</taxon>
        <taxon>Bacillati</taxon>
        <taxon>Bacillota</taxon>
        <taxon>Bacilli</taxon>
        <taxon>Bacillales</taxon>
        <taxon>Paenibacillaceae</taxon>
        <taxon>Paenibacillus</taxon>
    </lineage>
</organism>
<feature type="region of interest" description="Disordered" evidence="1">
    <location>
        <begin position="1"/>
        <end position="42"/>
    </location>
</feature>
<protein>
    <submittedName>
        <fullName evidence="2">Phage terminase small subunit P27 family</fullName>
    </submittedName>
</protein>
<dbReference type="InterPro" id="IPR006448">
    <property type="entry name" value="Phage_term_ssu_P27"/>
</dbReference>
<dbReference type="Pfam" id="PF05119">
    <property type="entry name" value="Terminase_4"/>
    <property type="match status" value="1"/>
</dbReference>
<dbReference type="Proteomes" id="UP001597493">
    <property type="component" value="Unassembled WGS sequence"/>
</dbReference>
<evidence type="ECO:0000313" key="3">
    <source>
        <dbReference type="Proteomes" id="UP001597493"/>
    </source>
</evidence>